<dbReference type="PROSITE" id="PS50883">
    <property type="entry name" value="EAL"/>
    <property type="match status" value="1"/>
</dbReference>
<dbReference type="Proteomes" id="UP000345637">
    <property type="component" value="Unassembled WGS sequence"/>
</dbReference>
<dbReference type="PANTHER" id="PTHR33121">
    <property type="entry name" value="CYCLIC DI-GMP PHOSPHODIESTERASE PDEF"/>
    <property type="match status" value="1"/>
</dbReference>
<dbReference type="Gene3D" id="3.20.20.450">
    <property type="entry name" value="EAL domain"/>
    <property type="match status" value="1"/>
</dbReference>
<protein>
    <submittedName>
        <fullName evidence="2">RNase II stability modulator</fullName>
    </submittedName>
</protein>
<proteinExistence type="predicted"/>
<reference evidence="2 3" key="1">
    <citation type="submission" date="2019-03" db="EMBL/GenBank/DDBJ databases">
        <authorList>
            <consortium name="Pathogen Informatics"/>
        </authorList>
    </citation>
    <scope>NUCLEOTIDE SEQUENCE [LARGE SCALE GENOMIC DNA]</scope>
    <source>
        <strain evidence="2 3">NCTC12998</strain>
    </source>
</reference>
<feature type="domain" description="EAL" evidence="1">
    <location>
        <begin position="1"/>
        <end position="104"/>
    </location>
</feature>
<evidence type="ECO:0000313" key="2">
    <source>
        <dbReference type="EMBL" id="VFS57757.1"/>
    </source>
</evidence>
<evidence type="ECO:0000259" key="1">
    <source>
        <dbReference type="PROSITE" id="PS50883"/>
    </source>
</evidence>
<sequence>MRIALDDFGTGSSNLQWLTEVFYDEIKLDKFFVNGLKNEYKRAILTSLLDVVCRLNKQIVFEGVESKIDFEFVKSFDEDALIQGWYFYKSMPIEKLTALLLPRHSLSSGGKRAALAFARGPSSDSGMRRFPGNIQRKLTAVAGYSAGLVTTSV</sequence>
<dbReference type="GO" id="GO:0071111">
    <property type="term" value="F:cyclic-guanylate-specific phosphodiesterase activity"/>
    <property type="evidence" value="ECO:0007669"/>
    <property type="project" value="InterPro"/>
</dbReference>
<dbReference type="EMBL" id="CAADJE010000010">
    <property type="protein sequence ID" value="VFS57757.1"/>
    <property type="molecule type" value="Genomic_DNA"/>
</dbReference>
<evidence type="ECO:0000313" key="3">
    <source>
        <dbReference type="Proteomes" id="UP000345637"/>
    </source>
</evidence>
<dbReference type="InterPro" id="IPR050706">
    <property type="entry name" value="Cyclic-di-GMP_PDE-like"/>
</dbReference>
<gene>
    <name evidence="2" type="primary">ycgG_1</name>
    <name evidence="2" type="ORF">NCTC12998_00623</name>
</gene>
<name>A0A485A8G7_RAOPL</name>
<dbReference type="PANTHER" id="PTHR33121:SF76">
    <property type="entry name" value="SIGNALING PROTEIN"/>
    <property type="match status" value="1"/>
</dbReference>
<dbReference type="InterPro" id="IPR001633">
    <property type="entry name" value="EAL_dom"/>
</dbReference>
<organism evidence="2 3">
    <name type="scientific">Raoultella planticola</name>
    <name type="common">Klebsiella planticola</name>
    <dbReference type="NCBI Taxonomy" id="575"/>
    <lineage>
        <taxon>Bacteria</taxon>
        <taxon>Pseudomonadati</taxon>
        <taxon>Pseudomonadota</taxon>
        <taxon>Gammaproteobacteria</taxon>
        <taxon>Enterobacterales</taxon>
        <taxon>Enterobacteriaceae</taxon>
        <taxon>Klebsiella/Raoultella group</taxon>
        <taxon>Raoultella</taxon>
    </lineage>
</organism>
<dbReference type="Pfam" id="PF00563">
    <property type="entry name" value="EAL"/>
    <property type="match status" value="1"/>
</dbReference>
<dbReference type="InterPro" id="IPR035919">
    <property type="entry name" value="EAL_sf"/>
</dbReference>
<dbReference type="AlphaFoldDB" id="A0A485A8G7"/>
<accession>A0A485A8G7</accession>
<dbReference type="SUPFAM" id="SSF141868">
    <property type="entry name" value="EAL domain-like"/>
    <property type="match status" value="1"/>
</dbReference>